<accession>A0A0R1DSB8</accession>
<organism evidence="1 2">
    <name type="scientific">Drosophila yakuba</name>
    <name type="common">Fruit fly</name>
    <dbReference type="NCBI Taxonomy" id="7245"/>
    <lineage>
        <taxon>Eukaryota</taxon>
        <taxon>Metazoa</taxon>
        <taxon>Ecdysozoa</taxon>
        <taxon>Arthropoda</taxon>
        <taxon>Hexapoda</taxon>
        <taxon>Insecta</taxon>
        <taxon>Pterygota</taxon>
        <taxon>Neoptera</taxon>
        <taxon>Endopterygota</taxon>
        <taxon>Diptera</taxon>
        <taxon>Brachycera</taxon>
        <taxon>Muscomorpha</taxon>
        <taxon>Ephydroidea</taxon>
        <taxon>Drosophilidae</taxon>
        <taxon>Drosophila</taxon>
        <taxon>Sophophora</taxon>
    </lineage>
</organism>
<evidence type="ECO:0000313" key="1">
    <source>
        <dbReference type="EMBL" id="KRJ98000.1"/>
    </source>
</evidence>
<dbReference type="EMBL" id="CM000157">
    <property type="protein sequence ID" value="KRJ98000.1"/>
    <property type="molecule type" value="Genomic_DNA"/>
</dbReference>
<sequence>MRDSVTRAPLANWSHWLRCGLSRKYHLQQSNSRLRGILAIKVDFSTILACSSQVKIIYIISALKLDPCLINDTDLSDTSQIKTLKINYLN</sequence>
<dbReference type="KEGG" id="dya:Dyak_GE27886"/>
<gene>
    <name evidence="1" type="primary">Dyak\GE27886</name>
    <name evidence="1" type="synonym">GE27886</name>
    <name evidence="1" type="ORF">Dyak_GE27886</name>
</gene>
<reference evidence="1 2" key="1">
    <citation type="journal article" date="2007" name="Nature">
        <title>Evolution of genes and genomes on the Drosophila phylogeny.</title>
        <authorList>
            <consortium name="Drosophila 12 Genomes Consortium"/>
            <person name="Clark A.G."/>
            <person name="Eisen M.B."/>
            <person name="Smith D.R."/>
            <person name="Bergman C.M."/>
            <person name="Oliver B."/>
            <person name="Markow T.A."/>
            <person name="Kaufman T.C."/>
            <person name="Kellis M."/>
            <person name="Gelbart W."/>
            <person name="Iyer V.N."/>
            <person name="Pollard D.A."/>
            <person name="Sackton T.B."/>
            <person name="Larracuente A.M."/>
            <person name="Singh N.D."/>
            <person name="Abad J.P."/>
            <person name="Abt D.N."/>
            <person name="Adryan B."/>
            <person name="Aguade M."/>
            <person name="Akashi H."/>
            <person name="Anderson W.W."/>
            <person name="Aquadro C.F."/>
            <person name="Ardell D.H."/>
            <person name="Arguello R."/>
            <person name="Artieri C.G."/>
            <person name="Barbash D.A."/>
            <person name="Barker D."/>
            <person name="Barsanti P."/>
            <person name="Batterham P."/>
            <person name="Batzoglou S."/>
            <person name="Begun D."/>
            <person name="Bhutkar A."/>
            <person name="Blanco E."/>
            <person name="Bosak S.A."/>
            <person name="Bradley R.K."/>
            <person name="Brand A.D."/>
            <person name="Brent M.R."/>
            <person name="Brooks A.N."/>
            <person name="Brown R.H."/>
            <person name="Butlin R.K."/>
            <person name="Caggese C."/>
            <person name="Calvi B.R."/>
            <person name="Bernardo de Carvalho A."/>
            <person name="Caspi A."/>
            <person name="Castrezana S."/>
            <person name="Celniker S.E."/>
            <person name="Chang J.L."/>
            <person name="Chapple C."/>
            <person name="Chatterji S."/>
            <person name="Chinwalla A."/>
            <person name="Civetta A."/>
            <person name="Clifton S.W."/>
            <person name="Comeron J.M."/>
            <person name="Costello J.C."/>
            <person name="Coyne J.A."/>
            <person name="Daub J."/>
            <person name="David R.G."/>
            <person name="Delcher A.L."/>
            <person name="Delehaunty K."/>
            <person name="Do C.B."/>
            <person name="Ebling H."/>
            <person name="Edwards K."/>
            <person name="Eickbush T."/>
            <person name="Evans J.D."/>
            <person name="Filipski A."/>
            <person name="Findeiss S."/>
            <person name="Freyhult E."/>
            <person name="Fulton L."/>
            <person name="Fulton R."/>
            <person name="Garcia A.C."/>
            <person name="Gardiner A."/>
            <person name="Garfield D.A."/>
            <person name="Garvin B.E."/>
            <person name="Gibson G."/>
            <person name="Gilbert D."/>
            <person name="Gnerre S."/>
            <person name="Godfrey J."/>
            <person name="Good R."/>
            <person name="Gotea V."/>
            <person name="Gravely B."/>
            <person name="Greenberg A.J."/>
            <person name="Griffiths-Jones S."/>
            <person name="Gross S."/>
            <person name="Guigo R."/>
            <person name="Gustafson E.A."/>
            <person name="Haerty W."/>
            <person name="Hahn M.W."/>
            <person name="Halligan D.L."/>
            <person name="Halpern A.L."/>
            <person name="Halter G.M."/>
            <person name="Han M.V."/>
            <person name="Heger A."/>
            <person name="Hillier L."/>
            <person name="Hinrichs A.S."/>
            <person name="Holmes I."/>
            <person name="Hoskins R.A."/>
            <person name="Hubisz M.J."/>
            <person name="Hultmark D."/>
            <person name="Huntley M.A."/>
            <person name="Jaffe D.B."/>
            <person name="Jagadeeshan S."/>
            <person name="Jeck W.R."/>
            <person name="Johnson J."/>
            <person name="Jones C.D."/>
            <person name="Jordan W.C."/>
            <person name="Karpen G.H."/>
            <person name="Kataoka E."/>
            <person name="Keightley P.D."/>
            <person name="Kheradpour P."/>
            <person name="Kirkness E.F."/>
            <person name="Koerich L.B."/>
            <person name="Kristiansen K."/>
            <person name="Kudrna D."/>
            <person name="Kulathinal R.J."/>
            <person name="Kumar S."/>
            <person name="Kwok R."/>
            <person name="Lander E."/>
            <person name="Langley C.H."/>
            <person name="Lapoint R."/>
            <person name="Lazzaro B.P."/>
            <person name="Lee S.J."/>
            <person name="Levesque L."/>
            <person name="Li R."/>
            <person name="Lin C.F."/>
            <person name="Lin M.F."/>
            <person name="Lindblad-Toh K."/>
            <person name="Llopart A."/>
            <person name="Long M."/>
            <person name="Low L."/>
            <person name="Lozovsky E."/>
            <person name="Lu J."/>
            <person name="Luo M."/>
            <person name="Machado C.A."/>
            <person name="Makalowski W."/>
            <person name="Marzo M."/>
            <person name="Matsuda M."/>
            <person name="Matzkin L."/>
            <person name="McAllister B."/>
            <person name="McBride C.S."/>
            <person name="McKernan B."/>
            <person name="McKernan K."/>
            <person name="Mendez-Lago M."/>
            <person name="Minx P."/>
            <person name="Mollenhauer M.U."/>
            <person name="Montooth K."/>
            <person name="Mount S.M."/>
            <person name="Mu X."/>
            <person name="Myers E."/>
            <person name="Negre B."/>
            <person name="Newfeld S."/>
            <person name="Nielsen R."/>
            <person name="Noor M.A."/>
            <person name="O'Grady P."/>
            <person name="Pachter L."/>
            <person name="Papaceit M."/>
            <person name="Parisi M.J."/>
            <person name="Parisi M."/>
            <person name="Parts L."/>
            <person name="Pedersen J.S."/>
            <person name="Pesole G."/>
            <person name="Phillippy A.M."/>
            <person name="Ponting C.P."/>
            <person name="Pop M."/>
            <person name="Porcelli D."/>
            <person name="Powell J.R."/>
            <person name="Prohaska S."/>
            <person name="Pruitt K."/>
            <person name="Puig M."/>
            <person name="Quesneville H."/>
            <person name="Ram K.R."/>
            <person name="Rand D."/>
            <person name="Rasmussen M.D."/>
            <person name="Reed L.K."/>
            <person name="Reenan R."/>
            <person name="Reily A."/>
            <person name="Remington K.A."/>
            <person name="Rieger T.T."/>
            <person name="Ritchie M.G."/>
            <person name="Robin C."/>
            <person name="Rogers Y.H."/>
            <person name="Rohde C."/>
            <person name="Rozas J."/>
            <person name="Rubenfield M.J."/>
            <person name="Ruiz A."/>
            <person name="Russo S."/>
            <person name="Salzberg S.L."/>
            <person name="Sanchez-Gracia A."/>
            <person name="Saranga D.J."/>
            <person name="Sato H."/>
            <person name="Schaeffer S.W."/>
            <person name="Schatz M.C."/>
            <person name="Schlenke T."/>
            <person name="Schwartz R."/>
            <person name="Segarra C."/>
            <person name="Singh R.S."/>
            <person name="Sirot L."/>
            <person name="Sirota M."/>
            <person name="Sisneros N.B."/>
            <person name="Smith C.D."/>
            <person name="Smith T.F."/>
            <person name="Spieth J."/>
            <person name="Stage D.E."/>
            <person name="Stark A."/>
            <person name="Stephan W."/>
            <person name="Strausberg R.L."/>
            <person name="Strempel S."/>
            <person name="Sturgill D."/>
            <person name="Sutton G."/>
            <person name="Sutton G.G."/>
            <person name="Tao W."/>
            <person name="Teichmann S."/>
            <person name="Tobari Y.N."/>
            <person name="Tomimura Y."/>
            <person name="Tsolas J.M."/>
            <person name="Valente V.L."/>
            <person name="Venter E."/>
            <person name="Venter J.C."/>
            <person name="Vicario S."/>
            <person name="Vieira F.G."/>
            <person name="Vilella A.J."/>
            <person name="Villasante A."/>
            <person name="Walenz B."/>
            <person name="Wang J."/>
            <person name="Wasserman M."/>
            <person name="Watts T."/>
            <person name="Wilson D."/>
            <person name="Wilson R.K."/>
            <person name="Wing R.A."/>
            <person name="Wolfner M.F."/>
            <person name="Wong A."/>
            <person name="Wong G.K."/>
            <person name="Wu C.I."/>
            <person name="Wu G."/>
            <person name="Yamamoto D."/>
            <person name="Yang H.P."/>
            <person name="Yang S.P."/>
            <person name="Yorke J.A."/>
            <person name="Yoshida K."/>
            <person name="Zdobnov E."/>
            <person name="Zhang P."/>
            <person name="Zhang Y."/>
            <person name="Zimin A.V."/>
            <person name="Baldwin J."/>
            <person name="Abdouelleil A."/>
            <person name="Abdulkadir J."/>
            <person name="Abebe A."/>
            <person name="Abera B."/>
            <person name="Abreu J."/>
            <person name="Acer S.C."/>
            <person name="Aftuck L."/>
            <person name="Alexander A."/>
            <person name="An P."/>
            <person name="Anderson E."/>
            <person name="Anderson S."/>
            <person name="Arachi H."/>
            <person name="Azer M."/>
            <person name="Bachantsang P."/>
            <person name="Barry A."/>
            <person name="Bayul T."/>
            <person name="Berlin A."/>
            <person name="Bessette D."/>
            <person name="Bloom T."/>
            <person name="Blye J."/>
            <person name="Boguslavskiy L."/>
            <person name="Bonnet C."/>
            <person name="Boukhgalter B."/>
            <person name="Bourzgui I."/>
            <person name="Brown A."/>
            <person name="Cahill P."/>
            <person name="Channer S."/>
            <person name="Cheshatsang Y."/>
            <person name="Chuda L."/>
            <person name="Citroen M."/>
            <person name="Collymore A."/>
            <person name="Cooke P."/>
            <person name="Costello M."/>
            <person name="D'Aco K."/>
            <person name="Daza R."/>
            <person name="De Haan G."/>
            <person name="DeGray S."/>
            <person name="DeMaso C."/>
            <person name="Dhargay N."/>
            <person name="Dooley K."/>
            <person name="Dooley E."/>
            <person name="Doricent M."/>
            <person name="Dorje P."/>
            <person name="Dorjee K."/>
            <person name="Dupes A."/>
            <person name="Elong R."/>
            <person name="Falk J."/>
            <person name="Farina A."/>
            <person name="Faro S."/>
            <person name="Ferguson D."/>
            <person name="Fisher S."/>
            <person name="Foley C.D."/>
            <person name="Franke A."/>
            <person name="Friedrich D."/>
            <person name="Gadbois L."/>
            <person name="Gearin G."/>
            <person name="Gearin C.R."/>
            <person name="Giannoukos G."/>
            <person name="Goode T."/>
            <person name="Graham J."/>
            <person name="Grandbois E."/>
            <person name="Grewal S."/>
            <person name="Gyaltsen K."/>
            <person name="Hafez N."/>
            <person name="Hagos B."/>
            <person name="Hall J."/>
            <person name="Henson C."/>
            <person name="Hollinger A."/>
            <person name="Honan T."/>
            <person name="Huard M.D."/>
            <person name="Hughes L."/>
            <person name="Hurhula B."/>
            <person name="Husby M.E."/>
            <person name="Kamat A."/>
            <person name="Kanga B."/>
            <person name="Kashin S."/>
            <person name="Khazanovich D."/>
            <person name="Kisner P."/>
            <person name="Lance K."/>
            <person name="Lara M."/>
            <person name="Lee W."/>
            <person name="Lennon N."/>
            <person name="Letendre F."/>
            <person name="LeVine R."/>
            <person name="Lipovsky A."/>
            <person name="Liu X."/>
            <person name="Liu J."/>
            <person name="Liu S."/>
            <person name="Lokyitsang T."/>
            <person name="Lokyitsang Y."/>
            <person name="Lubonja R."/>
            <person name="Lui A."/>
            <person name="MacDonald P."/>
            <person name="Magnisalis V."/>
            <person name="Maru K."/>
            <person name="Matthews C."/>
            <person name="McCusker W."/>
            <person name="McDonough S."/>
            <person name="Mehta T."/>
            <person name="Meldrim J."/>
            <person name="Meneus L."/>
            <person name="Mihai O."/>
            <person name="Mihalev A."/>
            <person name="Mihova T."/>
            <person name="Mittelman R."/>
            <person name="Mlenga V."/>
            <person name="Montmayeur A."/>
            <person name="Mulrain L."/>
            <person name="Navidi A."/>
            <person name="Naylor J."/>
            <person name="Negash T."/>
            <person name="Nguyen T."/>
            <person name="Nguyen N."/>
            <person name="Nicol R."/>
            <person name="Norbu C."/>
            <person name="Norbu N."/>
            <person name="Novod N."/>
            <person name="O'Neill B."/>
            <person name="Osman S."/>
            <person name="Markiewicz E."/>
            <person name="Oyono O.L."/>
            <person name="Patti C."/>
            <person name="Phunkhang P."/>
            <person name="Pierre F."/>
            <person name="Priest M."/>
            <person name="Raghuraman S."/>
            <person name="Rege F."/>
            <person name="Reyes R."/>
            <person name="Rise C."/>
            <person name="Rogov P."/>
            <person name="Ross K."/>
            <person name="Ryan E."/>
            <person name="Settipalli S."/>
            <person name="Shea T."/>
            <person name="Sherpa N."/>
            <person name="Shi L."/>
            <person name="Shih D."/>
            <person name="Sparrow T."/>
            <person name="Spaulding J."/>
            <person name="Stalker J."/>
            <person name="Stange-Thomann N."/>
            <person name="Stavropoulos S."/>
            <person name="Stone C."/>
            <person name="Strader C."/>
            <person name="Tesfaye S."/>
            <person name="Thomson T."/>
            <person name="Thoulutsang Y."/>
            <person name="Thoulutsang D."/>
            <person name="Topham K."/>
            <person name="Topping I."/>
            <person name="Tsamla T."/>
            <person name="Vassiliev H."/>
            <person name="Vo A."/>
            <person name="Wangchuk T."/>
            <person name="Wangdi T."/>
            <person name="Weiand M."/>
            <person name="Wilkinson J."/>
            <person name="Wilson A."/>
            <person name="Yadav S."/>
            <person name="Young G."/>
            <person name="Yu Q."/>
            <person name="Zembek L."/>
            <person name="Zhong D."/>
            <person name="Zimmer A."/>
            <person name="Zwirko Z."/>
            <person name="Jaffe D.B."/>
            <person name="Alvarez P."/>
            <person name="Brockman W."/>
            <person name="Butler J."/>
            <person name="Chin C."/>
            <person name="Gnerre S."/>
            <person name="Grabherr M."/>
            <person name="Kleber M."/>
            <person name="Mauceli E."/>
            <person name="MacCallum I."/>
        </authorList>
    </citation>
    <scope>NUCLEOTIDE SEQUENCE [LARGE SCALE GENOMIC DNA]</scope>
    <source>
        <strain evidence="2">Tai18E2 / Tucson 14021-0261.01</strain>
    </source>
</reference>
<evidence type="ECO:0000313" key="2">
    <source>
        <dbReference type="Proteomes" id="UP000002282"/>
    </source>
</evidence>
<dbReference type="AlphaFoldDB" id="A0A0R1DSB8"/>
<protein>
    <submittedName>
        <fullName evidence="1">Uncharacterized protein</fullName>
    </submittedName>
</protein>
<keyword evidence="2" id="KW-1185">Reference proteome</keyword>
<proteinExistence type="predicted"/>
<reference evidence="1 2" key="2">
    <citation type="journal article" date="2007" name="PLoS Biol.">
        <title>Principles of genome evolution in the Drosophila melanogaster species group.</title>
        <authorList>
            <person name="Ranz J.M."/>
            <person name="Maurin D."/>
            <person name="Chan Y.S."/>
            <person name="von Grotthuss M."/>
            <person name="Hillier L.W."/>
            <person name="Roote J."/>
            <person name="Ashburner M."/>
            <person name="Bergman C.M."/>
        </authorList>
    </citation>
    <scope>NUCLEOTIDE SEQUENCE [LARGE SCALE GENOMIC DNA]</scope>
    <source>
        <strain evidence="2">Tai18E2 / Tucson 14021-0261.01</strain>
    </source>
</reference>
<name>A0A0R1DSB8_DROYA</name>
<dbReference type="Proteomes" id="UP000002282">
    <property type="component" value="Chromosome 2L"/>
</dbReference>